<evidence type="ECO:0000256" key="4">
    <source>
        <dbReference type="ARBA" id="ARBA00022679"/>
    </source>
</evidence>
<dbReference type="GO" id="GO:0009103">
    <property type="term" value="P:lipopolysaccharide biosynthetic process"/>
    <property type="evidence" value="ECO:0007669"/>
    <property type="project" value="UniProtKB-ARBA"/>
</dbReference>
<sequence length="493" mass="56837">MISNRLFASWLPHHPAAQWSSALILLISAWHLWLAGQVGLSVDEAHYGLYALHPALSYFDHPPMIGWLLIPSVSLGQAEWLLRLPAILLWALSNAVLYHVSLRLFPQQAWLGFWTLLLVNSAVMMQLLGLAPLPEAPLILFSLLSLLALLNIRESNSWQAWLGLGLCLGLAALSKYTAITLVISLLLIMLIERRFYWLSQLKTWIAVLVTLLMISPILIWNYQHEWLSFSYQLDHGTRDPNWLLGRFFAGQAAQLVVYGPLLFIGGLLSVLWLWRFWREPNARLVIIFALPILLLFGYGGGHKMTLPHWTALAWLFLAPLLIHWLYANWQRAWLKTLVVIHAIWVVGLTLALNLLLVMPQLAKAPNHPLQELHGWPEVVDRAQAWQSKLADQQQPVSLWVTNWTHASRLAWYAYPEPVYVDDRRIDQFDLWFPLPETLPEQALFIWPNYGDKLRDHATLRFERCQLLERIDYPDANQPSVYYHLYLCQPKGLL</sequence>
<feature type="transmembrane region" description="Helical" evidence="8">
    <location>
        <begin position="47"/>
        <end position="70"/>
    </location>
</feature>
<dbReference type="STRING" id="717772.THIAE_09070"/>
<feature type="transmembrane region" description="Helical" evidence="8">
    <location>
        <begin position="82"/>
        <end position="102"/>
    </location>
</feature>
<feature type="transmembrane region" description="Helical" evidence="8">
    <location>
        <begin position="306"/>
        <end position="326"/>
    </location>
</feature>
<keyword evidence="2" id="KW-1003">Cell membrane</keyword>
<gene>
    <name evidence="10" type="ORF">THIAE_09070</name>
</gene>
<feature type="transmembrane region" description="Helical" evidence="8">
    <location>
        <begin position="255"/>
        <end position="274"/>
    </location>
</feature>
<dbReference type="PANTHER" id="PTHR33908">
    <property type="entry name" value="MANNOSYLTRANSFERASE YKCB-RELATED"/>
    <property type="match status" value="1"/>
</dbReference>
<evidence type="ECO:0000256" key="3">
    <source>
        <dbReference type="ARBA" id="ARBA00022676"/>
    </source>
</evidence>
<evidence type="ECO:0000313" key="11">
    <source>
        <dbReference type="Proteomes" id="UP000005380"/>
    </source>
</evidence>
<dbReference type="Proteomes" id="UP000005380">
    <property type="component" value="Chromosome"/>
</dbReference>
<dbReference type="HOGENOM" id="CLU_016165_1_0_6"/>
<proteinExistence type="predicted"/>
<dbReference type="EMBL" id="CP007030">
    <property type="protein sequence ID" value="AHF02374.1"/>
    <property type="molecule type" value="Genomic_DNA"/>
</dbReference>
<protein>
    <recommendedName>
        <fullName evidence="9">Glycosyltransferase RgtA/B/C/D-like domain-containing protein</fullName>
    </recommendedName>
</protein>
<keyword evidence="6 8" id="KW-1133">Transmembrane helix</keyword>
<evidence type="ECO:0000256" key="2">
    <source>
        <dbReference type="ARBA" id="ARBA00022475"/>
    </source>
</evidence>
<dbReference type="GO" id="GO:0016763">
    <property type="term" value="F:pentosyltransferase activity"/>
    <property type="evidence" value="ECO:0007669"/>
    <property type="project" value="TreeGrafter"/>
</dbReference>
<evidence type="ECO:0000313" key="10">
    <source>
        <dbReference type="EMBL" id="AHF02374.1"/>
    </source>
</evidence>
<feature type="transmembrane region" description="Helical" evidence="8">
    <location>
        <begin position="164"/>
        <end position="191"/>
    </location>
</feature>
<dbReference type="PANTHER" id="PTHR33908:SF11">
    <property type="entry name" value="MEMBRANE PROTEIN"/>
    <property type="match status" value="1"/>
</dbReference>
<feature type="domain" description="Glycosyltransferase RgtA/B/C/D-like" evidence="9">
    <location>
        <begin position="60"/>
        <end position="220"/>
    </location>
</feature>
<feature type="transmembrane region" description="Helical" evidence="8">
    <location>
        <begin position="16"/>
        <end position="35"/>
    </location>
</feature>
<keyword evidence="4" id="KW-0808">Transferase</keyword>
<evidence type="ECO:0000259" key="9">
    <source>
        <dbReference type="Pfam" id="PF13231"/>
    </source>
</evidence>
<dbReference type="Pfam" id="PF13231">
    <property type="entry name" value="PMT_2"/>
    <property type="match status" value="1"/>
</dbReference>
<dbReference type="RefSeq" id="WP_006460876.1">
    <property type="nucleotide sequence ID" value="NZ_CP007030.1"/>
</dbReference>
<keyword evidence="11" id="KW-1185">Reference proteome</keyword>
<feature type="transmembrane region" description="Helical" evidence="8">
    <location>
        <begin position="203"/>
        <end position="222"/>
    </location>
</feature>
<evidence type="ECO:0000256" key="7">
    <source>
        <dbReference type="ARBA" id="ARBA00023136"/>
    </source>
</evidence>
<evidence type="ECO:0000256" key="6">
    <source>
        <dbReference type="ARBA" id="ARBA00022989"/>
    </source>
</evidence>
<dbReference type="InterPro" id="IPR038731">
    <property type="entry name" value="RgtA/B/C-like"/>
</dbReference>
<reference evidence="10 11" key="1">
    <citation type="submission" date="2013-12" db="EMBL/GenBank/DDBJ databases">
        <authorList>
            <consortium name="DOE Joint Genome Institute"/>
            <person name="Kappler U."/>
            <person name="Huntemann M."/>
            <person name="Han J."/>
            <person name="Chen A."/>
            <person name="Kyrpides N."/>
            <person name="Mavromatis K."/>
            <person name="Markowitz V."/>
            <person name="Palaniappan K."/>
            <person name="Ivanova N."/>
            <person name="Schaumberg A."/>
            <person name="Pati A."/>
            <person name="Liolios K."/>
            <person name="Nordberg H.P."/>
            <person name="Cantor M.N."/>
            <person name="Hua S.X."/>
            <person name="Woyke T."/>
        </authorList>
    </citation>
    <scope>NUCLEOTIDE SEQUENCE [LARGE SCALE GENOMIC DNA]</scope>
    <source>
        <strain evidence="11">AL2</strain>
    </source>
</reference>
<dbReference type="eggNOG" id="COG1807">
    <property type="taxonomic scope" value="Bacteria"/>
</dbReference>
<dbReference type="OrthoDB" id="108054at2"/>
<keyword evidence="7 8" id="KW-0472">Membrane</keyword>
<evidence type="ECO:0000256" key="1">
    <source>
        <dbReference type="ARBA" id="ARBA00004651"/>
    </source>
</evidence>
<name>W0DZF9_9GAMM</name>
<evidence type="ECO:0000256" key="5">
    <source>
        <dbReference type="ARBA" id="ARBA00022692"/>
    </source>
</evidence>
<dbReference type="InterPro" id="IPR050297">
    <property type="entry name" value="LipidA_mod_glycosyltrf_83"/>
</dbReference>
<dbReference type="KEGG" id="tao:THIAE_09070"/>
<dbReference type="GO" id="GO:0005886">
    <property type="term" value="C:plasma membrane"/>
    <property type="evidence" value="ECO:0007669"/>
    <property type="project" value="UniProtKB-SubCell"/>
</dbReference>
<keyword evidence="3" id="KW-0328">Glycosyltransferase</keyword>
<keyword evidence="5 8" id="KW-0812">Transmembrane</keyword>
<dbReference type="AlphaFoldDB" id="W0DZF9"/>
<evidence type="ECO:0000256" key="8">
    <source>
        <dbReference type="SAM" id="Phobius"/>
    </source>
</evidence>
<feature type="transmembrane region" description="Helical" evidence="8">
    <location>
        <begin position="109"/>
        <end position="130"/>
    </location>
</feature>
<dbReference type="InParanoid" id="W0DZF9"/>
<feature type="transmembrane region" description="Helical" evidence="8">
    <location>
        <begin position="280"/>
        <end position="299"/>
    </location>
</feature>
<feature type="transmembrane region" description="Helical" evidence="8">
    <location>
        <begin position="332"/>
        <end position="356"/>
    </location>
</feature>
<organism evidence="10 11">
    <name type="scientific">Thiomicrospira aerophila AL3</name>
    <dbReference type="NCBI Taxonomy" id="717772"/>
    <lineage>
        <taxon>Bacteria</taxon>
        <taxon>Pseudomonadati</taxon>
        <taxon>Pseudomonadota</taxon>
        <taxon>Gammaproteobacteria</taxon>
        <taxon>Thiotrichales</taxon>
        <taxon>Piscirickettsiaceae</taxon>
        <taxon>Thiomicrospira</taxon>
    </lineage>
</organism>
<accession>W0DZF9</accession>
<comment type="subcellular location">
    <subcellularLocation>
        <location evidence="1">Cell membrane</location>
        <topology evidence="1">Multi-pass membrane protein</topology>
    </subcellularLocation>
</comment>